<dbReference type="GO" id="GO:0016020">
    <property type="term" value="C:membrane"/>
    <property type="evidence" value="ECO:0007669"/>
    <property type="project" value="TreeGrafter"/>
</dbReference>
<keyword evidence="2" id="KW-1133">Transmembrane helix</keyword>
<reference evidence="4" key="1">
    <citation type="submission" date="2021-02" db="EMBL/GenBank/DDBJ databases">
        <authorList>
            <person name="Nowell W R."/>
        </authorList>
    </citation>
    <scope>NUCLEOTIDE SEQUENCE</scope>
</reference>
<evidence type="ECO:0000256" key="2">
    <source>
        <dbReference type="SAM" id="Phobius"/>
    </source>
</evidence>
<dbReference type="EMBL" id="CAJNOE010000202">
    <property type="protein sequence ID" value="CAF1042785.1"/>
    <property type="molecule type" value="Genomic_DNA"/>
</dbReference>
<feature type="transmembrane region" description="Helical" evidence="2">
    <location>
        <begin position="365"/>
        <end position="383"/>
    </location>
</feature>
<evidence type="ECO:0000256" key="1">
    <source>
        <dbReference type="SAM" id="MobiDB-lite"/>
    </source>
</evidence>
<organism evidence="4 5">
    <name type="scientific">Adineta steineri</name>
    <dbReference type="NCBI Taxonomy" id="433720"/>
    <lineage>
        <taxon>Eukaryota</taxon>
        <taxon>Metazoa</taxon>
        <taxon>Spiralia</taxon>
        <taxon>Gnathifera</taxon>
        <taxon>Rotifera</taxon>
        <taxon>Eurotatoria</taxon>
        <taxon>Bdelloidea</taxon>
        <taxon>Adinetida</taxon>
        <taxon>Adinetidae</taxon>
        <taxon>Adineta</taxon>
    </lineage>
</organism>
<dbReference type="InterPro" id="IPR053001">
    <property type="entry name" value="MNNG_permease-like"/>
</dbReference>
<keyword evidence="2" id="KW-0812">Transmembrane</keyword>
<dbReference type="Proteomes" id="UP000663860">
    <property type="component" value="Unassembled WGS sequence"/>
</dbReference>
<feature type="transmembrane region" description="Helical" evidence="2">
    <location>
        <begin position="267"/>
        <end position="287"/>
    </location>
</feature>
<proteinExistence type="predicted"/>
<feature type="transmembrane region" description="Helical" evidence="2">
    <location>
        <begin position="47"/>
        <end position="66"/>
    </location>
</feature>
<dbReference type="PANTHER" id="PTHR34814">
    <property type="entry name" value="NITROSOGUANIDINE RESISTANCE PROTEIN SNG1"/>
    <property type="match status" value="1"/>
</dbReference>
<dbReference type="PANTHER" id="PTHR34814:SF1">
    <property type="entry name" value="NITROSOGUANIDINE RESISTANCE PROTEIN SNG1"/>
    <property type="match status" value="1"/>
</dbReference>
<feature type="transmembrane region" description="Helical" evidence="2">
    <location>
        <begin position="299"/>
        <end position="325"/>
    </location>
</feature>
<dbReference type="AlphaFoldDB" id="A0A814K0F7"/>
<evidence type="ECO:0000313" key="4">
    <source>
        <dbReference type="EMBL" id="CAF1042785.1"/>
    </source>
</evidence>
<evidence type="ECO:0000259" key="3">
    <source>
        <dbReference type="Pfam" id="PF12051"/>
    </source>
</evidence>
<feature type="transmembrane region" description="Helical" evidence="2">
    <location>
        <begin position="416"/>
        <end position="442"/>
    </location>
</feature>
<feature type="domain" description="DUF3533" evidence="3">
    <location>
        <begin position="54"/>
        <end position="431"/>
    </location>
</feature>
<gene>
    <name evidence="4" type="ORF">IZO911_LOCUS19888</name>
</gene>
<name>A0A814K0F7_9BILA</name>
<dbReference type="Pfam" id="PF12051">
    <property type="entry name" value="DUF3533"/>
    <property type="match status" value="1"/>
</dbReference>
<accession>A0A814K0F7</accession>
<evidence type="ECO:0000313" key="5">
    <source>
        <dbReference type="Proteomes" id="UP000663860"/>
    </source>
</evidence>
<sequence>MSHQYRLSYAIVEDPSSYLTPIVEPVHLWNSSNKDIVTLRKSFFKQWFFASIELWILIFLITTIYLGSGQNPSRYTGNLDVTIVNYDGDIAGNYFLNAFRQSAPGNQTLNWHYKDSSDYNNDIDETKYDVEHGKSWAVVVLRQRTTRRINETVFTLINTSRTLTSPFTIVSPIVVFYADGRNSFTVNNYVLPPIKSAIAIASAKYGQMLRSTLLQNLSSSSDSSSNRSVQLLNTFQIGSLLINPLPAQYQNLHPGSPFVGQLATTLGYIYIYLISAMVVGGTLKFLSQYVTKVHWIDVIVFRILNGFFQGFIISLIYSLIVLWLFGIHSGSLFMRYWMFNWLSSMVFGIIIVLFTTNLGILGNSILTVFVILMLAGSTLQLALELSHPFYRYGYGLPLYHIINGGRHLLFNSYSNFGLNVGVLLAYFFSMWLIASVTSVFWIKRQQKKAAQQSQQAKTEKKEQKITTVVRR</sequence>
<feature type="transmembrane region" description="Helical" evidence="2">
    <location>
        <begin position="337"/>
        <end position="358"/>
    </location>
</feature>
<feature type="region of interest" description="Disordered" evidence="1">
    <location>
        <begin position="452"/>
        <end position="471"/>
    </location>
</feature>
<dbReference type="InterPro" id="IPR022703">
    <property type="entry name" value="DUF3533"/>
</dbReference>
<keyword evidence="2" id="KW-0472">Membrane</keyword>
<comment type="caution">
    <text evidence="4">The sequence shown here is derived from an EMBL/GenBank/DDBJ whole genome shotgun (WGS) entry which is preliminary data.</text>
</comment>
<protein>
    <recommendedName>
        <fullName evidence="3">DUF3533 domain-containing protein</fullName>
    </recommendedName>
</protein>